<feature type="compositionally biased region" description="Pro residues" evidence="7">
    <location>
        <begin position="162"/>
        <end position="172"/>
    </location>
</feature>
<dbReference type="InterPro" id="IPR031176">
    <property type="entry name" value="ELL/occludin"/>
</dbReference>
<protein>
    <submittedName>
        <fullName evidence="9">RNA polymerase II elongation factor ELL</fullName>
    </submittedName>
</protein>
<dbReference type="Gene3D" id="6.10.140.340">
    <property type="match status" value="1"/>
</dbReference>
<dbReference type="AlphaFoldDB" id="A0A1W7R9S7"/>
<feature type="compositionally biased region" description="Polar residues" evidence="7">
    <location>
        <begin position="383"/>
        <end position="406"/>
    </location>
</feature>
<evidence type="ECO:0000256" key="3">
    <source>
        <dbReference type="ARBA" id="ARBA00023015"/>
    </source>
</evidence>
<organism evidence="9">
    <name type="scientific">Hadrurus spadix</name>
    <dbReference type="NCBI Taxonomy" id="141984"/>
    <lineage>
        <taxon>Eukaryota</taxon>
        <taxon>Metazoa</taxon>
        <taxon>Ecdysozoa</taxon>
        <taxon>Arthropoda</taxon>
        <taxon>Chelicerata</taxon>
        <taxon>Arachnida</taxon>
        <taxon>Scorpiones</taxon>
        <taxon>Iurida</taxon>
        <taxon>Iuroidea</taxon>
        <taxon>Hadrurus</taxon>
    </lineage>
</organism>
<dbReference type="GO" id="GO:0006368">
    <property type="term" value="P:transcription elongation by RNA polymerase II"/>
    <property type="evidence" value="ECO:0007669"/>
    <property type="project" value="InterPro"/>
</dbReference>
<feature type="region of interest" description="Disordered" evidence="7">
    <location>
        <begin position="156"/>
        <end position="218"/>
    </location>
</feature>
<feature type="compositionally biased region" description="Polar residues" evidence="7">
    <location>
        <begin position="306"/>
        <end position="341"/>
    </location>
</feature>
<feature type="compositionally biased region" description="Basic and acidic residues" evidence="7">
    <location>
        <begin position="528"/>
        <end position="539"/>
    </location>
</feature>
<dbReference type="InterPro" id="IPR042065">
    <property type="entry name" value="E3_ELL-like"/>
</dbReference>
<keyword evidence="3" id="KW-0805">Transcription regulation</keyword>
<evidence type="ECO:0000256" key="5">
    <source>
        <dbReference type="ARBA" id="ARBA00023242"/>
    </source>
</evidence>
<comment type="similarity">
    <text evidence="2 6">Belongs to the ELL/occludin family.</text>
</comment>
<proteinExistence type="inferred from homology"/>
<dbReference type="PROSITE" id="PS51980">
    <property type="entry name" value="OCEL"/>
    <property type="match status" value="1"/>
</dbReference>
<dbReference type="GO" id="GO:0000987">
    <property type="term" value="F:cis-regulatory region sequence-specific DNA binding"/>
    <property type="evidence" value="ECO:0007669"/>
    <property type="project" value="TreeGrafter"/>
</dbReference>
<evidence type="ECO:0000256" key="1">
    <source>
        <dbReference type="ARBA" id="ARBA00004123"/>
    </source>
</evidence>
<evidence type="ECO:0000256" key="4">
    <source>
        <dbReference type="ARBA" id="ARBA00023163"/>
    </source>
</evidence>
<dbReference type="GO" id="GO:0042795">
    <property type="term" value="P:snRNA transcription by RNA polymerase II"/>
    <property type="evidence" value="ECO:0007669"/>
    <property type="project" value="TreeGrafter"/>
</dbReference>
<dbReference type="Gene3D" id="1.10.10.2670">
    <property type="entry name" value="E3 ubiquitin-protein ligase"/>
    <property type="match status" value="1"/>
</dbReference>
<dbReference type="PANTHER" id="PTHR23288:SF17">
    <property type="entry name" value="RNA POLYMERASE II ELONGATION FACTOR ELL"/>
    <property type="match status" value="1"/>
</dbReference>
<reference evidence="9" key="1">
    <citation type="submission" date="2016-11" db="EMBL/GenBank/DDBJ databases">
        <title>Venom-gland transcriptomics and venom proteomics of the black-back scorpion (Hadrurus spadix) reveal detectability challenges and an unexplored realm of animal toxin diversity.</title>
        <authorList>
            <person name="Rokyta D.R."/>
            <person name="Ward M.J."/>
        </authorList>
    </citation>
    <scope>NUCLEOTIDE SEQUENCE</scope>
    <source>
        <tissue evidence="9">Venom gland</tissue>
    </source>
</reference>
<feature type="compositionally biased region" description="Polar residues" evidence="7">
    <location>
        <begin position="444"/>
        <end position="476"/>
    </location>
</feature>
<dbReference type="InterPro" id="IPR010844">
    <property type="entry name" value="Occludin_ELL"/>
</dbReference>
<keyword evidence="9" id="KW-0648">Protein biosynthesis</keyword>
<keyword evidence="4" id="KW-0804">Transcription</keyword>
<name>A0A1W7R9S7_9SCOR</name>
<evidence type="ECO:0000256" key="6">
    <source>
        <dbReference type="PROSITE-ProRule" id="PRU01324"/>
    </source>
</evidence>
<dbReference type="GO" id="GO:0008023">
    <property type="term" value="C:transcription elongation factor complex"/>
    <property type="evidence" value="ECO:0007669"/>
    <property type="project" value="InterPro"/>
</dbReference>
<comment type="subcellular location">
    <subcellularLocation>
        <location evidence="1">Nucleus</location>
    </subcellularLocation>
</comment>
<feature type="region of interest" description="Disordered" evidence="7">
    <location>
        <begin position="303"/>
        <end position="550"/>
    </location>
</feature>
<feature type="compositionally biased region" description="Low complexity" evidence="7">
    <location>
        <begin position="197"/>
        <end position="207"/>
    </location>
</feature>
<dbReference type="EMBL" id="GFAH01000494">
    <property type="protein sequence ID" value="JAV47895.1"/>
    <property type="molecule type" value="Transcribed_RNA"/>
</dbReference>
<feature type="compositionally biased region" description="Low complexity" evidence="7">
    <location>
        <begin position="357"/>
        <end position="369"/>
    </location>
</feature>
<dbReference type="GO" id="GO:0032968">
    <property type="term" value="P:positive regulation of transcription elongation by RNA polymerase II"/>
    <property type="evidence" value="ECO:0007669"/>
    <property type="project" value="TreeGrafter"/>
</dbReference>
<dbReference type="InterPro" id="IPR019464">
    <property type="entry name" value="ELL_N"/>
</dbReference>
<evidence type="ECO:0000256" key="2">
    <source>
        <dbReference type="ARBA" id="ARBA00009171"/>
    </source>
</evidence>
<dbReference type="SUPFAM" id="SSF46785">
    <property type="entry name" value="Winged helix' DNA-binding domain"/>
    <property type="match status" value="1"/>
</dbReference>
<dbReference type="Pfam" id="PF07303">
    <property type="entry name" value="Occludin_ELL"/>
    <property type="match status" value="1"/>
</dbReference>
<evidence type="ECO:0000256" key="7">
    <source>
        <dbReference type="SAM" id="MobiDB-lite"/>
    </source>
</evidence>
<dbReference type="InterPro" id="IPR036390">
    <property type="entry name" value="WH_DNA-bd_sf"/>
</dbReference>
<sequence>MAALHEGQQYGLSSQGNYSSNKTLIFVKLTDSAIRAIEECAKHKVNSPKSTIQFQANQGIITLPRPSSPNSKQSFSFSLSSVEADGPQGSFECLQQTGSKTLQSLGCMLYKMHIHANEDSYEKTRHKMAVVEKESKMNCTKVIKATGPYLSRKVKVKRPLTSIPPPKAPSPTPYTVRPTNKSLSTVNSGNGHHHNHPSNNNNNTSNSRQFSYNKTGNPDIMKKSYRERIIHHLALRPYKKPELLARLMKDGVKEKDKKGLSNILSQVAVLKDNSYLLARHIWNEVQDDWPFYTPEEVEIMKRKKPQNLTPPNENGNHSPTTTLLERNSPSSQKRQPSTYDHQPNKKQRISHYNRMENNSSNSLTSGSASKPDSSAPLVPKPDSLSQPNKRELSSNGYVRNGWNGSFKTDLHSHKSPLPEGNSHLKTNDVPTSNSYVESVKTNHRSSSGIPNGRINSMSRPADSSQIYSTTRLSPDSNTHHHSISSHDSMNKINGYKCEERHNNVGRPKVSSTTNGSGSGQSTPVSSPESRDSVDSKDSIGQDYSPTTSINDEKEFKKKYVVISNGEQRARYKADFNTEYNEYLGLHAMLTDVSNKFTSLEVSLHRTKKGSEEWHRIRKEIVKEYEENQRDQKHQKYRHRFLYLHEKLTYIKMLVSEYDRVTQAGKS</sequence>
<feature type="domain" description="OCEL" evidence="8">
    <location>
        <begin position="553"/>
        <end position="662"/>
    </location>
</feature>
<evidence type="ECO:0000259" key="8">
    <source>
        <dbReference type="PROSITE" id="PS51980"/>
    </source>
</evidence>
<dbReference type="PANTHER" id="PTHR23288">
    <property type="entry name" value="OCCLUDIN AND RNA POLYMERASE II ELONGATION FACTOR ELL"/>
    <property type="match status" value="1"/>
</dbReference>
<dbReference type="SUPFAM" id="SSF144292">
    <property type="entry name" value="occludin/ELL-like"/>
    <property type="match status" value="1"/>
</dbReference>
<dbReference type="GO" id="GO:0003746">
    <property type="term" value="F:translation elongation factor activity"/>
    <property type="evidence" value="ECO:0007669"/>
    <property type="project" value="UniProtKB-KW"/>
</dbReference>
<keyword evidence="9" id="KW-0251">Elongation factor</keyword>
<feature type="compositionally biased region" description="Polar residues" evidence="7">
    <location>
        <begin position="177"/>
        <end position="186"/>
    </location>
</feature>
<evidence type="ECO:0000313" key="9">
    <source>
        <dbReference type="EMBL" id="JAV47895.1"/>
    </source>
</evidence>
<keyword evidence="5" id="KW-0539">Nucleus</keyword>
<feature type="compositionally biased region" description="Low complexity" evidence="7">
    <location>
        <begin position="510"/>
        <end position="522"/>
    </location>
</feature>
<dbReference type="Pfam" id="PF10390">
    <property type="entry name" value="ELL"/>
    <property type="match status" value="1"/>
</dbReference>
<accession>A0A1W7R9S7</accession>